<dbReference type="Pfam" id="PF14705">
    <property type="entry name" value="Costars"/>
    <property type="match status" value="1"/>
</dbReference>
<keyword evidence="4" id="KW-1185">Reference proteome</keyword>
<dbReference type="SMART" id="SM01283">
    <property type="entry name" value="Costars"/>
    <property type="match status" value="1"/>
</dbReference>
<dbReference type="GO" id="GO:0003779">
    <property type="term" value="F:actin binding"/>
    <property type="evidence" value="ECO:0007669"/>
    <property type="project" value="InterPro"/>
</dbReference>
<dbReference type="InterPro" id="IPR038095">
    <property type="entry name" value="Costars_sf"/>
</dbReference>
<accession>A0A9P0AFW4</accession>
<dbReference type="Gene3D" id="1.10.10.1540">
    <property type="entry name" value="Costar domain"/>
    <property type="match status" value="1"/>
</dbReference>
<reference evidence="3" key="1">
    <citation type="submission" date="2021-12" db="EMBL/GenBank/DDBJ databases">
        <authorList>
            <person name="King R."/>
        </authorList>
    </citation>
    <scope>NUCLEOTIDE SEQUENCE</scope>
</reference>
<gene>
    <name evidence="3" type="ORF">BEMITA_LOCUS8654</name>
</gene>
<name>A0A9P0AFW4_BEMTA</name>
<dbReference type="AlphaFoldDB" id="A0A9P0AFW4"/>
<dbReference type="GO" id="GO:0035025">
    <property type="term" value="P:positive regulation of Rho protein signal transduction"/>
    <property type="evidence" value="ECO:0007669"/>
    <property type="project" value="InterPro"/>
</dbReference>
<dbReference type="GO" id="GO:0045944">
    <property type="term" value="P:positive regulation of transcription by RNA polymerase II"/>
    <property type="evidence" value="ECO:0007669"/>
    <property type="project" value="TreeGrafter"/>
</dbReference>
<sequence length="189" mass="21134">MTDAVFDSLAQKINKFNTQVNKHCEGQSLNPFSGSFQGDSRSPSPRPRFSKEEYGRPVAGSETERRGKKAHTHICREILELCTVIHDMGQYQAKHKAADDDDEEEHDGTIIVSFGELFQLYTKISDKVVGLLIAAKKKGLVYFEPEILFQRRDDNVLIALLKPMDEIKRILTDQAPSIAPSISVNGGSK</sequence>
<dbReference type="Proteomes" id="UP001152759">
    <property type="component" value="Chromosome 5"/>
</dbReference>
<feature type="region of interest" description="Disordered" evidence="1">
    <location>
        <begin position="26"/>
        <end position="67"/>
    </location>
</feature>
<proteinExistence type="predicted"/>
<organism evidence="3 4">
    <name type="scientific">Bemisia tabaci</name>
    <name type="common">Sweetpotato whitefly</name>
    <name type="synonym">Aleurodes tabaci</name>
    <dbReference type="NCBI Taxonomy" id="7038"/>
    <lineage>
        <taxon>Eukaryota</taxon>
        <taxon>Metazoa</taxon>
        <taxon>Ecdysozoa</taxon>
        <taxon>Arthropoda</taxon>
        <taxon>Hexapoda</taxon>
        <taxon>Insecta</taxon>
        <taxon>Pterygota</taxon>
        <taxon>Neoptera</taxon>
        <taxon>Paraneoptera</taxon>
        <taxon>Hemiptera</taxon>
        <taxon>Sternorrhyncha</taxon>
        <taxon>Aleyrodoidea</taxon>
        <taxon>Aleyrodidae</taxon>
        <taxon>Aleyrodinae</taxon>
        <taxon>Bemisia</taxon>
    </lineage>
</organism>
<dbReference type="PANTHER" id="PTHR22739">
    <property type="entry name" value="STRIATED MUSCLE ACTIVATOR OF RHO-DEPENDENT SIGNALING-RELATED"/>
    <property type="match status" value="1"/>
</dbReference>
<evidence type="ECO:0000259" key="2">
    <source>
        <dbReference type="SMART" id="SM01283"/>
    </source>
</evidence>
<evidence type="ECO:0000313" key="3">
    <source>
        <dbReference type="EMBL" id="CAH0389876.1"/>
    </source>
</evidence>
<dbReference type="InterPro" id="IPR027817">
    <property type="entry name" value="Costars_dom"/>
</dbReference>
<dbReference type="KEGG" id="btab:109034546"/>
<evidence type="ECO:0000256" key="1">
    <source>
        <dbReference type="SAM" id="MobiDB-lite"/>
    </source>
</evidence>
<dbReference type="GO" id="GO:0030017">
    <property type="term" value="C:sarcomere"/>
    <property type="evidence" value="ECO:0007669"/>
    <property type="project" value="TreeGrafter"/>
</dbReference>
<feature type="domain" description="Costars" evidence="2">
    <location>
        <begin position="72"/>
        <end position="161"/>
    </location>
</feature>
<evidence type="ECO:0000313" key="4">
    <source>
        <dbReference type="Proteomes" id="UP001152759"/>
    </source>
</evidence>
<dbReference type="InterPro" id="IPR026111">
    <property type="entry name" value="Abra"/>
</dbReference>
<protein>
    <recommendedName>
        <fullName evidence="2">Costars domain-containing protein</fullName>
    </recommendedName>
</protein>
<dbReference type="PANTHER" id="PTHR22739:SF7">
    <property type="entry name" value="EG:152A3.3 PROTEIN-RELATED"/>
    <property type="match status" value="1"/>
</dbReference>
<feature type="compositionally biased region" description="Polar residues" evidence="1">
    <location>
        <begin position="26"/>
        <end position="39"/>
    </location>
</feature>
<dbReference type="EMBL" id="OU963866">
    <property type="protein sequence ID" value="CAH0389876.1"/>
    <property type="molecule type" value="Genomic_DNA"/>
</dbReference>